<dbReference type="Proteomes" id="UP000272942">
    <property type="component" value="Unassembled WGS sequence"/>
</dbReference>
<reference evidence="4" key="1">
    <citation type="submission" date="2016-06" db="UniProtKB">
        <authorList>
            <consortium name="WormBaseParasite"/>
        </authorList>
    </citation>
    <scope>IDENTIFICATION</scope>
</reference>
<organism evidence="4">
    <name type="scientific">Echinostoma caproni</name>
    <dbReference type="NCBI Taxonomy" id="27848"/>
    <lineage>
        <taxon>Eukaryota</taxon>
        <taxon>Metazoa</taxon>
        <taxon>Spiralia</taxon>
        <taxon>Lophotrochozoa</taxon>
        <taxon>Platyhelminthes</taxon>
        <taxon>Trematoda</taxon>
        <taxon>Digenea</taxon>
        <taxon>Plagiorchiida</taxon>
        <taxon>Echinostomata</taxon>
        <taxon>Echinostomatoidea</taxon>
        <taxon>Echinostomatidae</taxon>
        <taxon>Echinostoma</taxon>
    </lineage>
</organism>
<evidence type="ECO:0000256" key="1">
    <source>
        <dbReference type="SAM" id="MobiDB-lite"/>
    </source>
</evidence>
<name>A0A183A371_9TREM</name>
<proteinExistence type="predicted"/>
<dbReference type="AlphaFoldDB" id="A0A183A371"/>
<evidence type="ECO:0000313" key="2">
    <source>
        <dbReference type="EMBL" id="VDP38437.1"/>
    </source>
</evidence>
<evidence type="ECO:0000313" key="4">
    <source>
        <dbReference type="WBParaSite" id="ECPE_0000140601-mRNA-1"/>
    </source>
</evidence>
<dbReference type="EMBL" id="UZAN01008677">
    <property type="protein sequence ID" value="VDP38437.1"/>
    <property type="molecule type" value="Genomic_DNA"/>
</dbReference>
<dbReference type="WBParaSite" id="ECPE_0000140601-mRNA-1">
    <property type="protein sequence ID" value="ECPE_0000140601-mRNA-1"/>
    <property type="gene ID" value="ECPE_0000140601"/>
</dbReference>
<protein>
    <submittedName>
        <fullName evidence="4">Homeobox protein homothorax</fullName>
    </submittedName>
</protein>
<feature type="compositionally biased region" description="Low complexity" evidence="1">
    <location>
        <begin position="23"/>
        <end position="35"/>
    </location>
</feature>
<keyword evidence="3" id="KW-1185">Reference proteome</keyword>
<gene>
    <name evidence="2" type="ORF">ECPE_LOCUS1406</name>
</gene>
<feature type="region of interest" description="Disordered" evidence="1">
    <location>
        <begin position="1"/>
        <end position="35"/>
    </location>
</feature>
<accession>A0A183A371</accession>
<sequence length="35" mass="3769">MNPTGLPSYAAATQHMHSTSGHNAPNPYYYGYAPT</sequence>
<evidence type="ECO:0000313" key="3">
    <source>
        <dbReference type="Proteomes" id="UP000272942"/>
    </source>
</evidence>
<reference evidence="2 3" key="2">
    <citation type="submission" date="2018-11" db="EMBL/GenBank/DDBJ databases">
        <authorList>
            <consortium name="Pathogen Informatics"/>
        </authorList>
    </citation>
    <scope>NUCLEOTIDE SEQUENCE [LARGE SCALE GENOMIC DNA]</scope>
    <source>
        <strain evidence="2 3">Egypt</strain>
    </source>
</reference>